<dbReference type="GO" id="GO:0045892">
    <property type="term" value="P:negative regulation of DNA-templated transcription"/>
    <property type="evidence" value="ECO:0007669"/>
    <property type="project" value="TreeGrafter"/>
</dbReference>
<dbReference type="PANTHER" id="PTHR33202:SF19">
    <property type="entry name" value="FERRIC UPTAKE REGULATION PROTEIN"/>
    <property type="match status" value="1"/>
</dbReference>
<keyword evidence="8" id="KW-0408">Iron</keyword>
<feature type="binding site" evidence="8">
    <location>
        <position position="107"/>
    </location>
    <ligand>
        <name>Fe cation</name>
        <dbReference type="ChEBI" id="CHEBI:24875"/>
    </ligand>
</feature>
<dbReference type="InterPro" id="IPR043135">
    <property type="entry name" value="Fur_C"/>
</dbReference>
<keyword evidence="3 7" id="KW-0862">Zinc</keyword>
<dbReference type="InterPro" id="IPR002481">
    <property type="entry name" value="FUR"/>
</dbReference>
<dbReference type="GO" id="GO:0000976">
    <property type="term" value="F:transcription cis-regulatory region binding"/>
    <property type="evidence" value="ECO:0007669"/>
    <property type="project" value="TreeGrafter"/>
</dbReference>
<evidence type="ECO:0000256" key="1">
    <source>
        <dbReference type="ARBA" id="ARBA00007957"/>
    </source>
</evidence>
<dbReference type="RefSeq" id="WP_179239529.1">
    <property type="nucleotide sequence ID" value="NZ_JACBNQ010000029.1"/>
</dbReference>
<sequence>MNNKREKLLEGIKKTKTREAVLSVLEHAEKPLSAMDICMEIEKTGENIWLSTVYRILELFIKKDIVNKISVMNNEMAVYELNRFIHKHYAVCMDCHKIIPMNNCPMEKFVPKIEDNEFHVIGHNVEVYGICRDCYRKK</sequence>
<keyword evidence="7" id="KW-0479">Metal-binding</keyword>
<dbReference type="SUPFAM" id="SSF46785">
    <property type="entry name" value="Winged helix' DNA-binding domain"/>
    <property type="match status" value="1"/>
</dbReference>
<name>A0A974BN50_SEDHY</name>
<evidence type="ECO:0000256" key="2">
    <source>
        <dbReference type="ARBA" id="ARBA00022491"/>
    </source>
</evidence>
<evidence type="ECO:0000256" key="4">
    <source>
        <dbReference type="ARBA" id="ARBA00023015"/>
    </source>
</evidence>
<dbReference type="GO" id="GO:0003700">
    <property type="term" value="F:DNA-binding transcription factor activity"/>
    <property type="evidence" value="ECO:0007669"/>
    <property type="project" value="InterPro"/>
</dbReference>
<dbReference type="EMBL" id="JACBNQ010000029">
    <property type="protein sequence ID" value="NYB75812.1"/>
    <property type="molecule type" value="Genomic_DNA"/>
</dbReference>
<dbReference type="GO" id="GO:1900376">
    <property type="term" value="P:regulation of secondary metabolite biosynthetic process"/>
    <property type="evidence" value="ECO:0007669"/>
    <property type="project" value="TreeGrafter"/>
</dbReference>
<dbReference type="Gene3D" id="1.10.10.10">
    <property type="entry name" value="Winged helix-like DNA-binding domain superfamily/Winged helix DNA-binding domain"/>
    <property type="match status" value="1"/>
</dbReference>
<keyword evidence="2" id="KW-0678">Repressor</keyword>
<keyword evidence="10" id="KW-1185">Reference proteome</keyword>
<comment type="cofactor">
    <cofactor evidence="7">
        <name>Zn(2+)</name>
        <dbReference type="ChEBI" id="CHEBI:29105"/>
    </cofactor>
    <text evidence="7">Binds 1 zinc ion per subunit.</text>
</comment>
<keyword evidence="4" id="KW-0805">Transcription regulation</keyword>
<dbReference type="Proteomes" id="UP000611629">
    <property type="component" value="Unassembled WGS sequence"/>
</dbReference>
<evidence type="ECO:0000313" key="10">
    <source>
        <dbReference type="Proteomes" id="UP000611629"/>
    </source>
</evidence>
<keyword evidence="6" id="KW-0804">Transcription</keyword>
<proteinExistence type="inferred from homology"/>
<dbReference type="Gene3D" id="3.30.1490.190">
    <property type="match status" value="1"/>
</dbReference>
<gene>
    <name evidence="9" type="ORF">HZF24_16810</name>
</gene>
<dbReference type="PANTHER" id="PTHR33202">
    <property type="entry name" value="ZINC UPTAKE REGULATION PROTEIN"/>
    <property type="match status" value="1"/>
</dbReference>
<comment type="caution">
    <text evidence="9">The sequence shown here is derived from an EMBL/GenBank/DDBJ whole genome shotgun (WGS) entry which is preliminary data.</text>
</comment>
<comment type="cofactor">
    <cofactor evidence="8">
        <name>Mn(2+)</name>
        <dbReference type="ChEBI" id="CHEBI:29035"/>
    </cofactor>
    <cofactor evidence="8">
        <name>Fe(2+)</name>
        <dbReference type="ChEBI" id="CHEBI:29033"/>
    </cofactor>
    <text evidence="8">Binds 1 Mn(2+) or Fe(2+) ion per subunit.</text>
</comment>
<evidence type="ECO:0000256" key="6">
    <source>
        <dbReference type="ARBA" id="ARBA00023163"/>
    </source>
</evidence>
<reference evidence="9" key="1">
    <citation type="submission" date="2020-07" db="EMBL/GenBank/DDBJ databases">
        <title>Genomic analysis of a strain of Sedimentibacter Hydroxybenzoicus DSM7310.</title>
        <authorList>
            <person name="Ma S."/>
        </authorList>
    </citation>
    <scope>NUCLEOTIDE SEQUENCE</scope>
    <source>
        <strain evidence="9">DSM 7310</strain>
    </source>
</reference>
<evidence type="ECO:0000313" key="9">
    <source>
        <dbReference type="EMBL" id="NYB75812.1"/>
    </source>
</evidence>
<accession>A0A974BN50</accession>
<dbReference type="Pfam" id="PF01475">
    <property type="entry name" value="FUR"/>
    <property type="match status" value="1"/>
</dbReference>
<evidence type="ECO:0000256" key="7">
    <source>
        <dbReference type="PIRSR" id="PIRSR602481-1"/>
    </source>
</evidence>
<dbReference type="InterPro" id="IPR036390">
    <property type="entry name" value="WH_DNA-bd_sf"/>
</dbReference>
<dbReference type="AlphaFoldDB" id="A0A974BN50"/>
<feature type="binding site" evidence="8">
    <location>
        <position position="86"/>
    </location>
    <ligand>
        <name>Fe cation</name>
        <dbReference type="ChEBI" id="CHEBI:24875"/>
    </ligand>
</feature>
<evidence type="ECO:0000256" key="5">
    <source>
        <dbReference type="ARBA" id="ARBA00023125"/>
    </source>
</evidence>
<evidence type="ECO:0000256" key="3">
    <source>
        <dbReference type="ARBA" id="ARBA00022833"/>
    </source>
</evidence>
<feature type="binding site" evidence="7">
    <location>
        <position position="92"/>
    </location>
    <ligand>
        <name>Zn(2+)</name>
        <dbReference type="ChEBI" id="CHEBI:29105"/>
    </ligand>
</feature>
<feature type="binding site" evidence="8">
    <location>
        <position position="123"/>
    </location>
    <ligand>
        <name>Fe cation</name>
        <dbReference type="ChEBI" id="CHEBI:24875"/>
    </ligand>
</feature>
<feature type="binding site" evidence="7">
    <location>
        <position position="131"/>
    </location>
    <ligand>
        <name>Zn(2+)</name>
        <dbReference type="ChEBI" id="CHEBI:29105"/>
    </ligand>
</feature>
<comment type="similarity">
    <text evidence="1">Belongs to the Fur family.</text>
</comment>
<dbReference type="GO" id="GO:0008270">
    <property type="term" value="F:zinc ion binding"/>
    <property type="evidence" value="ECO:0007669"/>
    <property type="project" value="TreeGrafter"/>
</dbReference>
<feature type="binding site" evidence="7">
    <location>
        <position position="134"/>
    </location>
    <ligand>
        <name>Zn(2+)</name>
        <dbReference type="ChEBI" id="CHEBI:29105"/>
    </ligand>
</feature>
<dbReference type="CDD" id="cd07153">
    <property type="entry name" value="Fur_like"/>
    <property type="match status" value="1"/>
</dbReference>
<organism evidence="9 10">
    <name type="scientific">Sedimentibacter hydroxybenzoicus DSM 7310</name>
    <dbReference type="NCBI Taxonomy" id="1123245"/>
    <lineage>
        <taxon>Bacteria</taxon>
        <taxon>Bacillati</taxon>
        <taxon>Bacillota</taxon>
        <taxon>Tissierellia</taxon>
        <taxon>Sedimentibacter</taxon>
    </lineage>
</organism>
<feature type="binding site" evidence="7">
    <location>
        <position position="95"/>
    </location>
    <ligand>
        <name>Zn(2+)</name>
        <dbReference type="ChEBI" id="CHEBI:29105"/>
    </ligand>
</feature>
<dbReference type="InterPro" id="IPR036388">
    <property type="entry name" value="WH-like_DNA-bd_sf"/>
</dbReference>
<evidence type="ECO:0000256" key="8">
    <source>
        <dbReference type="PIRSR" id="PIRSR602481-2"/>
    </source>
</evidence>
<keyword evidence="5" id="KW-0238">DNA-binding</keyword>
<protein>
    <submittedName>
        <fullName evidence="9">Transcriptional repressor</fullName>
    </submittedName>
</protein>